<protein>
    <submittedName>
        <fullName evidence="2">Uncharacterized protein</fullName>
    </submittedName>
</protein>
<organism evidence="2">
    <name type="scientific">Paramoeba aestuarina</name>
    <dbReference type="NCBI Taxonomy" id="180227"/>
    <lineage>
        <taxon>Eukaryota</taxon>
        <taxon>Amoebozoa</taxon>
        <taxon>Discosea</taxon>
        <taxon>Flabellinia</taxon>
        <taxon>Dactylopodida</taxon>
        <taxon>Paramoebidae</taxon>
        <taxon>Paramoeba</taxon>
    </lineage>
</organism>
<gene>
    <name evidence="1" type="ORF">NAES01612_LOCUS3378</name>
    <name evidence="2" type="ORF">NAES01612_LOCUS3379</name>
</gene>
<proteinExistence type="predicted"/>
<dbReference type="EMBL" id="HBKR01005031">
    <property type="protein sequence ID" value="CAE2280121.1"/>
    <property type="molecule type" value="Transcribed_RNA"/>
</dbReference>
<dbReference type="EMBL" id="HBKR01005030">
    <property type="protein sequence ID" value="CAE2280112.1"/>
    <property type="molecule type" value="Transcribed_RNA"/>
</dbReference>
<reference evidence="2" key="1">
    <citation type="submission" date="2021-01" db="EMBL/GenBank/DDBJ databases">
        <authorList>
            <person name="Corre E."/>
            <person name="Pelletier E."/>
            <person name="Niang G."/>
            <person name="Scheremetjew M."/>
            <person name="Finn R."/>
            <person name="Kale V."/>
            <person name="Holt S."/>
            <person name="Cochrane G."/>
            <person name="Meng A."/>
            <person name="Brown T."/>
            <person name="Cohen L."/>
        </authorList>
    </citation>
    <scope>NUCLEOTIDE SEQUENCE</scope>
    <source>
        <strain evidence="2">SoJaBio B1-5/56/2</strain>
    </source>
</reference>
<accession>A0A6U2WBY5</accession>
<dbReference type="AlphaFoldDB" id="A0A6U2WBY5"/>
<name>A0A6U2WBY5_9EUKA</name>
<evidence type="ECO:0000313" key="1">
    <source>
        <dbReference type="EMBL" id="CAE2280112.1"/>
    </source>
</evidence>
<sequence>MEVDQRSEDQWKKISGGKMTCAAKFAHLLTPHLLTVIDDNHEEGVHKVLYQTSKQIPHGDDPDPNKKTCLISLEDGCLPTTIYLIPKALWSVFLSLPPWQIEDVIKPFQYQLERLNKGDFVSFPSYFIHHSPPTTTLRKLLFYYSITTGTDFPTDETQKNPWSVALDSIQKKDNFAQLPIDKQLAYMHFLLMYDQHDASQFVLGREGSQGINVSMKMWVEMRRQVEALKPEGLEGLSKESLEKLQVLQLKELGGQLGLNLNSNRTKAALVKAILQIVNDTE</sequence>
<evidence type="ECO:0000313" key="2">
    <source>
        <dbReference type="EMBL" id="CAE2280121.1"/>
    </source>
</evidence>